<dbReference type="RefSeq" id="YP_002640620.1">
    <property type="nucleotide sequence ID" value="NC_012146.1"/>
</dbReference>
<keyword evidence="5" id="KW-0679">Respiratory chain</keyword>
<keyword evidence="10 16" id="KW-1133">Transmembrane helix</keyword>
<dbReference type="InterPro" id="IPR003945">
    <property type="entry name" value="NU5C-like"/>
</dbReference>
<comment type="subcellular location">
    <subcellularLocation>
        <location evidence="1">Mitochondrion inner membrane</location>
        <topology evidence="1">Multi-pass membrane protein</topology>
    </subcellularLocation>
</comment>
<dbReference type="InterPro" id="IPR001750">
    <property type="entry name" value="ND/Mrp_TM"/>
</dbReference>
<feature type="domain" description="NADH:quinone oxidoreductase/Mrp antiporter transmembrane" evidence="17">
    <location>
        <begin position="130"/>
        <end position="412"/>
    </location>
</feature>
<evidence type="ECO:0000256" key="5">
    <source>
        <dbReference type="ARBA" id="ARBA00022660"/>
    </source>
</evidence>
<evidence type="ECO:0000259" key="18">
    <source>
        <dbReference type="Pfam" id="PF00662"/>
    </source>
</evidence>
<keyword evidence="11 16" id="KW-0520">NAD</keyword>
<feature type="transmembrane region" description="Helical" evidence="16">
    <location>
        <begin position="168"/>
        <end position="188"/>
    </location>
</feature>
<evidence type="ECO:0000256" key="2">
    <source>
        <dbReference type="ARBA" id="ARBA00012944"/>
    </source>
</evidence>
<feature type="transmembrane region" description="Helical" evidence="16">
    <location>
        <begin position="137"/>
        <end position="156"/>
    </location>
</feature>
<dbReference type="InterPro" id="IPR018393">
    <property type="entry name" value="NADHpl_OxRdtase_5_subgr"/>
</dbReference>
<evidence type="ECO:0000256" key="9">
    <source>
        <dbReference type="ARBA" id="ARBA00022982"/>
    </source>
</evidence>
<geneLocation type="mitochondrion" evidence="20"/>
<organism evidence="20">
    <name type="scientific">Trimeresurus stejnegeri stejnegeri</name>
    <dbReference type="NCBI Taxonomy" id="604432"/>
    <lineage>
        <taxon>Eukaryota</taxon>
        <taxon>Metazoa</taxon>
        <taxon>Chordata</taxon>
        <taxon>Craniata</taxon>
        <taxon>Vertebrata</taxon>
        <taxon>Euteleostomi</taxon>
        <taxon>Lepidosauria</taxon>
        <taxon>Squamata</taxon>
        <taxon>Bifurcata</taxon>
        <taxon>Unidentata</taxon>
        <taxon>Episquamata</taxon>
        <taxon>Toxicofera</taxon>
        <taxon>Serpentes</taxon>
        <taxon>Colubroidea</taxon>
        <taxon>Viperidae</taxon>
        <taxon>Crotalinae</taxon>
        <taxon>Trimeresurus</taxon>
    </lineage>
</organism>
<dbReference type="EC" id="7.1.1.2" evidence="2 16"/>
<sequence length="595" mass="66230">MNLTSPTIILTVFLSLAISTIQPLHKNNINNIKYTLMLTFMISIIPLNTLLNNNSELTMTLMPMITTPTENINITITLDTLSLTFIPVALFITWSIVEFSIWYMSSDPNIGKFIKYLVTFLITMMIIITANNMYQLFIGWEGVGIMSFLLIGWWGARSDANTAALQAIIYNRIGDIGLILTTTWLITFSSMNMQELLIQYEVANLIPTLGLMAAAMGKSAQFSLHPWLPAAMEGPTPVSALLHSSTMVVARVFLLIRLYPIISNSHTMKMMCLIIGATTTMFAAAAAITQHDIKKIIALSTTSQLGLMMTMLGLDQPLLSFLHMTMHSFFKALLFLCSGSFIHSLNNEQDLRMMGNLLKTTPMTSSFTIIASLSLMGMPFLSGFYSKDTIIETITNSYTNLWALLITLIATTLSASYSMQIILLILTGPSHTNINLHKETKNIIPPLMRLTLTSVLIGSITKLSILQTSPMTTMPKMVKLMALTMTILGIILSKDLKQTTSSLPPKNPQTLSLFFNQLAFFNIPHRTMTMNTLKSSQQISTELMDLWTLENYGPKGLSKTFTQLVLLSTQQKNMIKNYMTTFTLTLFISITLTPA</sequence>
<evidence type="ECO:0000256" key="10">
    <source>
        <dbReference type="ARBA" id="ARBA00022989"/>
    </source>
</evidence>
<keyword evidence="6 16" id="KW-0812">Transmembrane</keyword>
<keyword evidence="7" id="KW-0999">Mitochondrion inner membrane</keyword>
<evidence type="ECO:0000256" key="6">
    <source>
        <dbReference type="ARBA" id="ARBA00022692"/>
    </source>
</evidence>
<dbReference type="Pfam" id="PF00361">
    <property type="entry name" value="Proton_antipo_M"/>
    <property type="match status" value="1"/>
</dbReference>
<dbReference type="InterPro" id="IPR001516">
    <property type="entry name" value="Proton_antipo_N"/>
</dbReference>
<dbReference type="PRINTS" id="PR01434">
    <property type="entry name" value="NADHDHGNASE5"/>
</dbReference>
<dbReference type="InterPro" id="IPR010934">
    <property type="entry name" value="NADH_DH_su5_C"/>
</dbReference>
<comment type="function">
    <text evidence="16">Core subunit of the mitochondrial membrane respiratory chain NADH dehydrogenase (Complex I) which catalyzes electron transfer from NADH through the respiratory chain, using ubiquinone as an electron acceptor. Essential for the catalytic activity and assembly of complex I.</text>
</comment>
<evidence type="ECO:0000256" key="11">
    <source>
        <dbReference type="ARBA" id="ARBA00023027"/>
    </source>
</evidence>
<dbReference type="CTD" id="4540"/>
<keyword evidence="8" id="KW-1278">Translocase</keyword>
<evidence type="ECO:0000256" key="16">
    <source>
        <dbReference type="RuleBase" id="RU003404"/>
    </source>
</evidence>
<keyword evidence="4 16" id="KW-0813">Transport</keyword>
<comment type="similarity">
    <text evidence="16">Belongs to the complex I subunit 5 family.</text>
</comment>
<dbReference type="PANTHER" id="PTHR42829:SF2">
    <property type="entry name" value="NADH-UBIQUINONE OXIDOREDUCTASE CHAIN 5"/>
    <property type="match status" value="1"/>
</dbReference>
<keyword evidence="13 16" id="KW-0496">Mitochondrion</keyword>
<evidence type="ECO:0000256" key="13">
    <source>
        <dbReference type="ARBA" id="ARBA00023128"/>
    </source>
</evidence>
<keyword evidence="12 16" id="KW-0830">Ubiquinone</keyword>
<feature type="transmembrane region" description="Helical" evidence="16">
    <location>
        <begin position="240"/>
        <end position="259"/>
    </location>
</feature>
<evidence type="ECO:0000259" key="17">
    <source>
        <dbReference type="Pfam" id="PF00361"/>
    </source>
</evidence>
<dbReference type="AlphaFoldDB" id="C0LQE8"/>
<reference evidence="20" key="1">
    <citation type="submission" date="2009-02" db="EMBL/GenBank/DDBJ databases">
        <title>Structure of Trimeresurus stejnegeri stejnegeri mitochondrial genome.</title>
        <authorList>
            <person name="Lin Z.H."/>
            <person name="Chang H.-W."/>
            <person name="Cheng Y.-Y."/>
            <person name="Chang W.-C."/>
            <person name="Chou Y.C."/>
        </authorList>
    </citation>
    <scope>NUCLEOTIDE SEQUENCE</scope>
</reference>
<dbReference type="GO" id="GO:0042773">
    <property type="term" value="P:ATP synthesis coupled electron transport"/>
    <property type="evidence" value="ECO:0007669"/>
    <property type="project" value="InterPro"/>
</dbReference>
<feature type="domain" description="NADH-Ubiquinone oxidoreductase (complex I) chain 5 N-terminal" evidence="18">
    <location>
        <begin position="69"/>
        <end position="113"/>
    </location>
</feature>
<dbReference type="PANTHER" id="PTHR42829">
    <property type="entry name" value="NADH-UBIQUINONE OXIDOREDUCTASE CHAIN 5"/>
    <property type="match status" value="1"/>
</dbReference>
<evidence type="ECO:0000259" key="19">
    <source>
        <dbReference type="Pfam" id="PF06455"/>
    </source>
</evidence>
<protein>
    <recommendedName>
        <fullName evidence="3 16">NADH-ubiquinone oxidoreductase chain 5</fullName>
        <ecNumber evidence="2 16">7.1.1.2</ecNumber>
    </recommendedName>
</protein>
<evidence type="ECO:0000256" key="4">
    <source>
        <dbReference type="ARBA" id="ARBA00022448"/>
    </source>
</evidence>
<feature type="transmembrane region" description="Helical" evidence="16">
    <location>
        <begin position="401"/>
        <end position="426"/>
    </location>
</feature>
<evidence type="ECO:0000256" key="3">
    <source>
        <dbReference type="ARBA" id="ARBA00021096"/>
    </source>
</evidence>
<feature type="transmembrane region" description="Helical" evidence="16">
    <location>
        <begin position="113"/>
        <end position="130"/>
    </location>
</feature>
<feature type="transmembrane region" description="Helical" evidence="16">
    <location>
        <begin position="35"/>
        <end position="51"/>
    </location>
</feature>
<accession>C0LQE8</accession>
<dbReference type="GO" id="GO:0008137">
    <property type="term" value="F:NADH dehydrogenase (ubiquinone) activity"/>
    <property type="evidence" value="ECO:0007669"/>
    <property type="project" value="UniProtKB-EC"/>
</dbReference>
<evidence type="ECO:0000256" key="8">
    <source>
        <dbReference type="ARBA" id="ARBA00022967"/>
    </source>
</evidence>
<dbReference type="Pfam" id="PF00662">
    <property type="entry name" value="Proton_antipo_N"/>
    <property type="match status" value="1"/>
</dbReference>
<dbReference type="GeneID" id="7557710"/>
<dbReference type="GO" id="GO:0003954">
    <property type="term" value="F:NADH dehydrogenase activity"/>
    <property type="evidence" value="ECO:0007669"/>
    <property type="project" value="TreeGrafter"/>
</dbReference>
<dbReference type="GO" id="GO:0005743">
    <property type="term" value="C:mitochondrial inner membrane"/>
    <property type="evidence" value="ECO:0007669"/>
    <property type="project" value="UniProtKB-SubCell"/>
</dbReference>
<feature type="domain" description="NADH dehydrogenase subunit 5 C-terminal" evidence="19">
    <location>
        <begin position="417"/>
        <end position="592"/>
    </location>
</feature>
<feature type="transmembrane region" description="Helical" evidence="16">
    <location>
        <begin position="200"/>
        <end position="220"/>
    </location>
</feature>
<evidence type="ECO:0000256" key="14">
    <source>
        <dbReference type="ARBA" id="ARBA00023136"/>
    </source>
</evidence>
<gene>
    <name evidence="20" type="primary">ND5</name>
</gene>
<keyword evidence="9" id="KW-0249">Electron transport</keyword>
<feature type="transmembrane region" description="Helical" evidence="16">
    <location>
        <begin position="271"/>
        <end position="289"/>
    </location>
</feature>
<evidence type="ECO:0000256" key="1">
    <source>
        <dbReference type="ARBA" id="ARBA00004448"/>
    </source>
</evidence>
<evidence type="ECO:0000256" key="15">
    <source>
        <dbReference type="ARBA" id="ARBA00049551"/>
    </source>
</evidence>
<evidence type="ECO:0000313" key="20">
    <source>
        <dbReference type="EMBL" id="ACN37856.1"/>
    </source>
</evidence>
<dbReference type="Pfam" id="PF06455">
    <property type="entry name" value="NADH5_C"/>
    <property type="match status" value="1"/>
</dbReference>
<dbReference type="GO" id="GO:0015990">
    <property type="term" value="P:electron transport coupled proton transport"/>
    <property type="evidence" value="ECO:0007669"/>
    <property type="project" value="TreeGrafter"/>
</dbReference>
<evidence type="ECO:0000256" key="7">
    <source>
        <dbReference type="ARBA" id="ARBA00022792"/>
    </source>
</evidence>
<keyword evidence="14 16" id="KW-0472">Membrane</keyword>
<evidence type="ECO:0000256" key="12">
    <source>
        <dbReference type="ARBA" id="ARBA00023075"/>
    </source>
</evidence>
<feature type="transmembrane region" description="Helical" evidence="16">
    <location>
        <begin position="72"/>
        <end position="93"/>
    </location>
</feature>
<feature type="transmembrane region" description="Helical" evidence="16">
    <location>
        <begin position="363"/>
        <end position="381"/>
    </location>
</feature>
<dbReference type="NCBIfam" id="TIGR01974">
    <property type="entry name" value="NDH_I_L"/>
    <property type="match status" value="1"/>
</dbReference>
<name>C0LQE8_TRIST</name>
<dbReference type="EMBL" id="FJ752492">
    <property type="protein sequence ID" value="ACN37856.1"/>
    <property type="molecule type" value="Genomic_DNA"/>
</dbReference>
<proteinExistence type="inferred from homology"/>
<comment type="catalytic activity">
    <reaction evidence="15 16">
        <text>a ubiquinone + NADH + 5 H(+)(in) = a ubiquinol + NAD(+) + 4 H(+)(out)</text>
        <dbReference type="Rhea" id="RHEA:29091"/>
        <dbReference type="Rhea" id="RHEA-COMP:9565"/>
        <dbReference type="Rhea" id="RHEA-COMP:9566"/>
        <dbReference type="ChEBI" id="CHEBI:15378"/>
        <dbReference type="ChEBI" id="CHEBI:16389"/>
        <dbReference type="ChEBI" id="CHEBI:17976"/>
        <dbReference type="ChEBI" id="CHEBI:57540"/>
        <dbReference type="ChEBI" id="CHEBI:57945"/>
        <dbReference type="EC" id="7.1.1.2"/>
    </reaction>
</comment>